<protein>
    <recommendedName>
        <fullName evidence="3">FAD-binding domain-containing protein</fullName>
    </recommendedName>
</protein>
<evidence type="ECO:0000256" key="1">
    <source>
        <dbReference type="ARBA" id="ARBA00022630"/>
    </source>
</evidence>
<keyword evidence="1" id="KW-0285">Flavoprotein</keyword>
<dbReference type="PANTHER" id="PTHR43004">
    <property type="entry name" value="TRK SYSTEM POTASSIUM UPTAKE PROTEIN"/>
    <property type="match status" value="1"/>
</dbReference>
<dbReference type="Gene3D" id="3.30.9.10">
    <property type="entry name" value="D-Amino Acid Oxidase, subunit A, domain 2"/>
    <property type="match status" value="1"/>
</dbReference>
<reference evidence="4 5" key="1">
    <citation type="submission" date="2015-03" db="EMBL/GenBank/DDBJ databases">
        <title>Draft genome sequence of Luteibacter yeojuensis strain SU11.</title>
        <authorList>
            <person name="Sulaiman J."/>
            <person name="Priya K."/>
            <person name="Chan K.-G."/>
        </authorList>
    </citation>
    <scope>NUCLEOTIDE SEQUENCE [LARGE SCALE GENOMIC DNA]</scope>
    <source>
        <strain evidence="4 5">SU11</strain>
    </source>
</reference>
<dbReference type="EMBL" id="JZRB01000014">
    <property type="protein sequence ID" value="KJV35696.1"/>
    <property type="molecule type" value="Genomic_DNA"/>
</dbReference>
<sequence length="561" mass="60086">MIETDVLIAGCGPAGLTAALALARRGVRVMAVTKHRQLSPTPRAHVTNQRTFEILREFGLEAEALALATPYATMPDALFMRSLAGEEYARIRGLGEDASAAANATASPCLLADLPQHLFEPLLYRAAIAQGAIVRFGTQLDAFTQDEDGVTAHLHDRLGAGAVDVRARYLIGADGGRSTVAAALGLPFEGPGDIGTSLNILFHADLAPYVAHRPGVLYFMLGDDMSILRCIKPWSSWMMIKGYAPGHATPSLSPDEAAHVVRDALGLPGLDLDITGVDPWTMNAAWSPVYQQGRVFCMGDAVHRHVPSNGLGSNTAVQDAYNLAWKLDLVLCGLAGPALLDTYSTERAPIGRAVVERATESLASYGPLVELDVNALPEPGDTGHACRRELHEVMKVKHYEFRARGFELNQVYHSAAVLESESAPAMEEGDDVDRELEHVPTTRPGARVPHAWVQHQGKALSTLDLVGRGRFTVLTGVGGAAWIAGAGIAAARLGLDVPAFAIGPGCEVEDLYFEWAERREIRDDGCLLVRPDGYIGWRSHALGTLNAADCLLRALAAILAR</sequence>
<dbReference type="AlphaFoldDB" id="A0A0F3KX18"/>
<evidence type="ECO:0000313" key="5">
    <source>
        <dbReference type="Proteomes" id="UP000033651"/>
    </source>
</evidence>
<gene>
    <name evidence="4" type="ORF">VI08_06740</name>
</gene>
<keyword evidence="2" id="KW-0274">FAD</keyword>
<dbReference type="Gene3D" id="3.40.30.120">
    <property type="match status" value="1"/>
</dbReference>
<dbReference type="Pfam" id="PF21274">
    <property type="entry name" value="Rng_hyd_C"/>
    <property type="match status" value="1"/>
</dbReference>
<organism evidence="4 5">
    <name type="scientific">Luteibacter yeojuensis</name>
    <dbReference type="NCBI Taxonomy" id="345309"/>
    <lineage>
        <taxon>Bacteria</taxon>
        <taxon>Pseudomonadati</taxon>
        <taxon>Pseudomonadota</taxon>
        <taxon>Gammaproteobacteria</taxon>
        <taxon>Lysobacterales</taxon>
        <taxon>Rhodanobacteraceae</taxon>
        <taxon>Luteibacter</taxon>
    </lineage>
</organism>
<dbReference type="GO" id="GO:0071949">
    <property type="term" value="F:FAD binding"/>
    <property type="evidence" value="ECO:0007669"/>
    <property type="project" value="InterPro"/>
</dbReference>
<dbReference type="Gene3D" id="3.50.50.60">
    <property type="entry name" value="FAD/NAD(P)-binding domain"/>
    <property type="match status" value="1"/>
</dbReference>
<proteinExistence type="predicted"/>
<evidence type="ECO:0000313" key="4">
    <source>
        <dbReference type="EMBL" id="KJV35696.1"/>
    </source>
</evidence>
<feature type="domain" description="FAD-binding" evidence="3">
    <location>
        <begin position="3"/>
        <end position="358"/>
    </location>
</feature>
<dbReference type="InterPro" id="IPR036188">
    <property type="entry name" value="FAD/NAD-bd_sf"/>
</dbReference>
<evidence type="ECO:0000259" key="3">
    <source>
        <dbReference type="Pfam" id="PF01494"/>
    </source>
</evidence>
<name>A0A0F3KX18_9GAMM</name>
<dbReference type="Pfam" id="PF01494">
    <property type="entry name" value="FAD_binding_3"/>
    <property type="match status" value="1"/>
</dbReference>
<dbReference type="PRINTS" id="PR00420">
    <property type="entry name" value="RNGMNOXGNASE"/>
</dbReference>
<dbReference type="PANTHER" id="PTHR43004:SF8">
    <property type="entry name" value="FAD-BINDING DOMAIN-CONTAINING PROTEIN-RELATED"/>
    <property type="match status" value="1"/>
</dbReference>
<dbReference type="Proteomes" id="UP000033651">
    <property type="component" value="Unassembled WGS sequence"/>
</dbReference>
<evidence type="ECO:0000256" key="2">
    <source>
        <dbReference type="ARBA" id="ARBA00022827"/>
    </source>
</evidence>
<accession>A0A0F3KX18</accession>
<dbReference type="GO" id="GO:0016709">
    <property type="term" value="F:oxidoreductase activity, acting on paired donors, with incorporation or reduction of molecular oxygen, NAD(P)H as one donor, and incorporation of one atom of oxygen"/>
    <property type="evidence" value="ECO:0007669"/>
    <property type="project" value="UniProtKB-ARBA"/>
</dbReference>
<keyword evidence="5" id="KW-1185">Reference proteome</keyword>
<dbReference type="InterPro" id="IPR050641">
    <property type="entry name" value="RIFMO-like"/>
</dbReference>
<dbReference type="SUPFAM" id="SSF51905">
    <property type="entry name" value="FAD/NAD(P)-binding domain"/>
    <property type="match status" value="1"/>
</dbReference>
<dbReference type="RefSeq" id="WP_045828793.1">
    <property type="nucleotide sequence ID" value="NZ_JZRB01000014.1"/>
</dbReference>
<dbReference type="InterPro" id="IPR002938">
    <property type="entry name" value="FAD-bd"/>
</dbReference>
<comment type="caution">
    <text evidence="4">The sequence shown here is derived from an EMBL/GenBank/DDBJ whole genome shotgun (WGS) entry which is preliminary data.</text>
</comment>
<dbReference type="OrthoDB" id="8672648at2"/>